<evidence type="ECO:0000313" key="4">
    <source>
        <dbReference type="EMBL" id="MDC7226490.1"/>
    </source>
</evidence>
<evidence type="ECO:0000256" key="1">
    <source>
        <dbReference type="ARBA" id="ARBA00009632"/>
    </source>
</evidence>
<sequence length="489" mass="52360">MSEKMIKGSAEQAAGLIKNGMTVAMGGWAMAGYPKAVPEELVRRVQNGEELSINLITGANVPWLDDKLGAEGIVARRAPMIASRALAAQTNNGTMRYVEQQMNKMPKLLRRGSFGRIDVAVVEALGFDDDGNLIPTSSVGMAHYLLDAAEHIIVEINRAQPERLRRLHDIHIPAAPPETEPIPLTRVNQRIGESSIAVDRSKIRFIVETDIPERMGAQPRGTEVTGRIASHLFNFLELEVKKGGGFLPPVQLGFGSIADSIASAFAHSSFADLQFFCGGVTEPVLELFASGRAAAITAGGIGMSERVEEIIQSVPDLRDRLVLRNGDITNSSEVISRLGLIALNTGIEMDIYGNVNSSHISGSRVVNGIGGGAGFAQNAGLSVMMIPSVAKGGAISGIVPMVSHLDINEHDIDVVITENGLADLRGLDDGERADAIIANCAADSYKAQLSGYLKSARERVGGHHPQLIEEASAWHRRLKEEGSMLEKQS</sequence>
<dbReference type="GO" id="GO:0008775">
    <property type="term" value="F:acetate CoA-transferase activity"/>
    <property type="evidence" value="ECO:0007669"/>
    <property type="project" value="InterPro"/>
</dbReference>
<organism evidence="4 5">
    <name type="scientific">Candidatus Thalassospirochaeta sargassi</name>
    <dbReference type="NCBI Taxonomy" id="3119039"/>
    <lineage>
        <taxon>Bacteria</taxon>
        <taxon>Pseudomonadati</taxon>
        <taxon>Spirochaetota</taxon>
        <taxon>Spirochaetia</taxon>
        <taxon>Spirochaetales</taxon>
        <taxon>Spirochaetaceae</taxon>
        <taxon>Candidatus Thalassospirochaeta</taxon>
    </lineage>
</organism>
<dbReference type="Pfam" id="PF13336">
    <property type="entry name" value="AcetylCoA_hyd_C"/>
    <property type="match status" value="1"/>
</dbReference>
<feature type="domain" description="Acetyl-CoA hydrolase/transferase N-terminal" evidence="2">
    <location>
        <begin position="4"/>
        <end position="207"/>
    </location>
</feature>
<feature type="domain" description="Acetyl-CoA hydrolase/transferase C-terminal" evidence="3">
    <location>
        <begin position="316"/>
        <end position="450"/>
    </location>
</feature>
<name>A0AAJ1MM98_9SPIO</name>
<evidence type="ECO:0000259" key="3">
    <source>
        <dbReference type="Pfam" id="PF13336"/>
    </source>
</evidence>
<dbReference type="InterPro" id="IPR026888">
    <property type="entry name" value="AcetylCoA_hyd_C"/>
</dbReference>
<dbReference type="SUPFAM" id="SSF100950">
    <property type="entry name" value="NagB/RpiA/CoA transferase-like"/>
    <property type="match status" value="2"/>
</dbReference>
<proteinExistence type="inferred from homology"/>
<dbReference type="InterPro" id="IPR046433">
    <property type="entry name" value="ActCoA_hydro"/>
</dbReference>
<dbReference type="AlphaFoldDB" id="A0AAJ1MM98"/>
<dbReference type="InterPro" id="IPR037171">
    <property type="entry name" value="NagB/RpiA_transferase-like"/>
</dbReference>
<accession>A0AAJ1MM98</accession>
<gene>
    <name evidence="4" type="ORF">PQJ61_06975</name>
</gene>
<comment type="similarity">
    <text evidence="1">Belongs to the acetyl-CoA hydrolase/transferase family.</text>
</comment>
<dbReference type="Gene3D" id="3.40.1080.10">
    <property type="entry name" value="Glutaconate Coenzyme A-transferase"/>
    <property type="match status" value="1"/>
</dbReference>
<dbReference type="Pfam" id="PF02550">
    <property type="entry name" value="AcetylCoA_hydro"/>
    <property type="match status" value="1"/>
</dbReference>
<protein>
    <submittedName>
        <fullName evidence="4">Acetyl-CoA hydrolase/transferase C-terminal domain-containing protein</fullName>
    </submittedName>
</protein>
<evidence type="ECO:0000259" key="2">
    <source>
        <dbReference type="Pfam" id="PF02550"/>
    </source>
</evidence>
<dbReference type="GO" id="GO:0003986">
    <property type="term" value="F:acetyl-CoA hydrolase activity"/>
    <property type="evidence" value="ECO:0007669"/>
    <property type="project" value="TreeGrafter"/>
</dbReference>
<dbReference type="EMBL" id="JAQQAL010000012">
    <property type="protein sequence ID" value="MDC7226490.1"/>
    <property type="molecule type" value="Genomic_DNA"/>
</dbReference>
<evidence type="ECO:0000313" key="5">
    <source>
        <dbReference type="Proteomes" id="UP001221217"/>
    </source>
</evidence>
<dbReference type="Proteomes" id="UP001221217">
    <property type="component" value="Unassembled WGS sequence"/>
</dbReference>
<dbReference type="InterPro" id="IPR038460">
    <property type="entry name" value="AcetylCoA_hyd_C_sf"/>
</dbReference>
<reference evidence="4 5" key="1">
    <citation type="submission" date="2022-12" db="EMBL/GenBank/DDBJ databases">
        <title>Metagenome assembled genome from gulf of manar.</title>
        <authorList>
            <person name="Kohli P."/>
            <person name="Pk S."/>
            <person name="Venkata Ramana C."/>
            <person name="Sasikala C."/>
        </authorList>
    </citation>
    <scope>NUCLEOTIDE SEQUENCE [LARGE SCALE GENOMIC DNA]</scope>
    <source>
        <strain evidence="4">JB008</strain>
    </source>
</reference>
<keyword evidence="4" id="KW-0378">Hydrolase</keyword>
<dbReference type="PANTHER" id="PTHR43609">
    <property type="entry name" value="ACETYL-COA HYDROLASE"/>
    <property type="match status" value="1"/>
</dbReference>
<comment type="caution">
    <text evidence="4">The sequence shown here is derived from an EMBL/GenBank/DDBJ whole genome shotgun (WGS) entry which is preliminary data.</text>
</comment>
<dbReference type="InterPro" id="IPR003702">
    <property type="entry name" value="ActCoA_hydro_N"/>
</dbReference>
<dbReference type="PANTHER" id="PTHR43609:SF1">
    <property type="entry name" value="ACETYL-COA HYDROLASE"/>
    <property type="match status" value="1"/>
</dbReference>
<dbReference type="Gene3D" id="3.40.1080.20">
    <property type="entry name" value="Acetyl-CoA hydrolase/transferase C-terminal domain"/>
    <property type="match status" value="1"/>
</dbReference>
<dbReference type="GO" id="GO:0006083">
    <property type="term" value="P:acetate metabolic process"/>
    <property type="evidence" value="ECO:0007669"/>
    <property type="project" value="InterPro"/>
</dbReference>